<keyword evidence="2" id="KW-0520">NAD</keyword>
<keyword evidence="1" id="KW-0560">Oxidoreductase</keyword>
<sequence>MSESSGAANAVSGSSGPVPENPVAGQPYSPLACGLPVPPPSLPAAGALALARLLVAPSLDAGLVGELERITGRRAEPLTDVPPPSDAPLLCVGDALPGTLRTDRLLWFHSVNAGTDPLLAGGPWPAPALLTRTVGRMGERIAQYVLGWMLAECQSVPEFTDRHARAHWERLPSELVAGQTALVYGTGRIGAAVGRLLAACGVRTVGVARTARYGPAPGTARVVPPGFDRVIGAAEDTGALGEARWVISTLPLTAATEGFFGAGRFAALRGATFVNVGRGATVDMGALEAALRDGRVRRAVLDVLPAEPAAPQDPVWKLPRTVITSHSAGITTDEDIAVDFAACWEDVTAGRRPGLTVDTGRGY</sequence>
<feature type="region of interest" description="Disordered" evidence="3">
    <location>
        <begin position="1"/>
        <end position="27"/>
    </location>
</feature>
<dbReference type="EMBL" id="BMSZ01000006">
    <property type="protein sequence ID" value="GGS50943.1"/>
    <property type="molecule type" value="Genomic_DNA"/>
</dbReference>
<dbReference type="InterPro" id="IPR006140">
    <property type="entry name" value="D-isomer_DH_NAD-bd"/>
</dbReference>
<comment type="caution">
    <text evidence="5">The sequence shown here is derived from an EMBL/GenBank/DDBJ whole genome shotgun (WGS) entry which is preliminary data.</text>
</comment>
<evidence type="ECO:0000313" key="5">
    <source>
        <dbReference type="EMBL" id="GGS50943.1"/>
    </source>
</evidence>
<gene>
    <name evidence="5" type="ORF">GCM10010253_26650</name>
</gene>
<evidence type="ECO:0000256" key="2">
    <source>
        <dbReference type="ARBA" id="ARBA00023027"/>
    </source>
</evidence>
<accession>A0ABQ2T5B3</accession>
<reference evidence="6" key="1">
    <citation type="journal article" date="2019" name="Int. J. Syst. Evol. Microbiol.">
        <title>The Global Catalogue of Microorganisms (GCM) 10K type strain sequencing project: providing services to taxonomists for standard genome sequencing and annotation.</title>
        <authorList>
            <consortium name="The Broad Institute Genomics Platform"/>
            <consortium name="The Broad Institute Genome Sequencing Center for Infectious Disease"/>
            <person name="Wu L."/>
            <person name="Ma J."/>
        </authorList>
    </citation>
    <scope>NUCLEOTIDE SEQUENCE [LARGE SCALE GENOMIC DNA]</scope>
    <source>
        <strain evidence="6">JCM 4350</strain>
    </source>
</reference>
<proteinExistence type="predicted"/>
<evidence type="ECO:0000259" key="4">
    <source>
        <dbReference type="Pfam" id="PF02826"/>
    </source>
</evidence>
<evidence type="ECO:0000313" key="6">
    <source>
        <dbReference type="Proteomes" id="UP000659767"/>
    </source>
</evidence>
<protein>
    <recommendedName>
        <fullName evidence="4">D-isomer specific 2-hydroxyacid dehydrogenase NAD-binding domain-containing protein</fullName>
    </recommendedName>
</protein>
<feature type="domain" description="D-isomer specific 2-hydroxyacid dehydrogenase NAD-binding" evidence="4">
    <location>
        <begin position="147"/>
        <end position="328"/>
    </location>
</feature>
<dbReference type="PANTHER" id="PTHR43333">
    <property type="entry name" value="2-HACID_DH_C DOMAIN-CONTAINING PROTEIN"/>
    <property type="match status" value="1"/>
</dbReference>
<evidence type="ECO:0000256" key="3">
    <source>
        <dbReference type="SAM" id="MobiDB-lite"/>
    </source>
</evidence>
<dbReference type="InterPro" id="IPR036291">
    <property type="entry name" value="NAD(P)-bd_dom_sf"/>
</dbReference>
<evidence type="ECO:0000256" key="1">
    <source>
        <dbReference type="ARBA" id="ARBA00023002"/>
    </source>
</evidence>
<dbReference type="PANTHER" id="PTHR43333:SF1">
    <property type="entry name" value="D-ISOMER SPECIFIC 2-HYDROXYACID DEHYDROGENASE NAD-BINDING DOMAIN-CONTAINING PROTEIN"/>
    <property type="match status" value="1"/>
</dbReference>
<organism evidence="5 6">
    <name type="scientific">Streptomyces badius</name>
    <dbReference type="NCBI Taxonomy" id="1941"/>
    <lineage>
        <taxon>Bacteria</taxon>
        <taxon>Bacillati</taxon>
        <taxon>Actinomycetota</taxon>
        <taxon>Actinomycetes</taxon>
        <taxon>Kitasatosporales</taxon>
        <taxon>Streptomycetaceae</taxon>
        <taxon>Streptomyces</taxon>
    </lineage>
</organism>
<name>A0ABQ2T5B3_STRBA</name>
<dbReference type="SUPFAM" id="SSF51735">
    <property type="entry name" value="NAD(P)-binding Rossmann-fold domains"/>
    <property type="match status" value="1"/>
</dbReference>
<keyword evidence="6" id="KW-1185">Reference proteome</keyword>
<dbReference type="Gene3D" id="3.40.50.720">
    <property type="entry name" value="NAD(P)-binding Rossmann-like Domain"/>
    <property type="match status" value="2"/>
</dbReference>
<dbReference type="Pfam" id="PF02826">
    <property type="entry name" value="2-Hacid_dh_C"/>
    <property type="match status" value="1"/>
</dbReference>
<dbReference type="Proteomes" id="UP000659767">
    <property type="component" value="Unassembled WGS sequence"/>
</dbReference>
<feature type="compositionally biased region" description="Low complexity" evidence="3">
    <location>
        <begin position="1"/>
        <end position="16"/>
    </location>
</feature>